<dbReference type="GO" id="GO:0004497">
    <property type="term" value="F:monooxygenase activity"/>
    <property type="evidence" value="ECO:0007669"/>
    <property type="project" value="UniProtKB-KW"/>
</dbReference>
<keyword evidence="9" id="KW-1185">Reference proteome</keyword>
<dbReference type="PRINTS" id="PR00359">
    <property type="entry name" value="BP450"/>
</dbReference>
<sequence>MTAEVDPVPAAPPHIPVHLIRDFDLWAELTAQGENAYAWAAALHQNTPPIFWIPSLGFLPGAWIPRRSEDLRRILQDPETFSSVGLTPYAMLLGESWRLAPLEVDPPDHAKYRALLNPLFTPKKVDALEQDIRELATQLIEAFAQKGRCDFNEDFAKPFPTLIFLKLMGWPLEDRPLFQHWTQTLIKGSDVQVVTDNARTITDWIRKHIAERRENPGDDFTSYLLASQIDGRPLTDDEMLGINFLIFIGGLDTVTSSIGLFFRHLARNPEQQAQLRANPELIPDAVEELLRSYSIVNMRRTVTRDVQIGEATMKKGDIVMISTELANLDPEVFDEADKVDFQRSTGNAPHMAFSYGVHRCVGSHLARRELRIALELWLKLIPPFRIAEGTQPRFNAYGVFGMEDLHLQWDNPSVDSGASETRASEASA</sequence>
<keyword evidence="6 7" id="KW-0503">Monooxygenase</keyword>
<keyword evidence="5 7" id="KW-0408">Iron</keyword>
<dbReference type="GO" id="GO:0016705">
    <property type="term" value="F:oxidoreductase activity, acting on paired donors, with incorporation or reduction of molecular oxygen"/>
    <property type="evidence" value="ECO:0007669"/>
    <property type="project" value="InterPro"/>
</dbReference>
<accession>A0A9X1N0K3</accession>
<dbReference type="InterPro" id="IPR017972">
    <property type="entry name" value="Cyt_P450_CS"/>
</dbReference>
<dbReference type="AlphaFoldDB" id="A0A9X1N0K3"/>
<comment type="caution">
    <text evidence="8">The sequence shown here is derived from an EMBL/GenBank/DDBJ whole genome shotgun (WGS) entry which is preliminary data.</text>
</comment>
<keyword evidence="2 7" id="KW-0349">Heme</keyword>
<evidence type="ECO:0000256" key="3">
    <source>
        <dbReference type="ARBA" id="ARBA00022723"/>
    </source>
</evidence>
<dbReference type="PANTHER" id="PTHR46696:SF6">
    <property type="entry name" value="P450, PUTATIVE (EUROFUNG)-RELATED"/>
    <property type="match status" value="1"/>
</dbReference>
<evidence type="ECO:0000313" key="9">
    <source>
        <dbReference type="Proteomes" id="UP001138989"/>
    </source>
</evidence>
<dbReference type="PROSITE" id="PS00086">
    <property type="entry name" value="CYTOCHROME_P450"/>
    <property type="match status" value="1"/>
</dbReference>
<dbReference type="Proteomes" id="UP001138989">
    <property type="component" value="Unassembled WGS sequence"/>
</dbReference>
<dbReference type="RefSeq" id="WP_042928739.1">
    <property type="nucleotide sequence ID" value="NZ_DAMAVE010000007.1"/>
</dbReference>
<dbReference type="EMBL" id="JAINWF010000001">
    <property type="protein sequence ID" value="MCD1606494.1"/>
    <property type="molecule type" value="Genomic_DNA"/>
</dbReference>
<reference evidence="8" key="1">
    <citation type="submission" date="2021-08" db="EMBL/GenBank/DDBJ databases">
        <title>Isolation and characterization of neutrophilic mixotrophic iron-oxidizing bacteria from deep-sea hydrothermal vents.</title>
        <authorList>
            <person name="He Y."/>
        </authorList>
    </citation>
    <scope>NUCLEOTIDE SEQUENCE</scope>
    <source>
        <strain evidence="8">IOP_13</strain>
    </source>
</reference>
<dbReference type="FunFam" id="1.10.630.10:FF:000018">
    <property type="entry name" value="Cytochrome P450 monooxygenase"/>
    <property type="match status" value="1"/>
</dbReference>
<proteinExistence type="inferred from homology"/>
<dbReference type="CDD" id="cd11035">
    <property type="entry name" value="P450cam-like"/>
    <property type="match status" value="1"/>
</dbReference>
<dbReference type="Pfam" id="PF00067">
    <property type="entry name" value="p450"/>
    <property type="match status" value="1"/>
</dbReference>
<evidence type="ECO:0000256" key="4">
    <source>
        <dbReference type="ARBA" id="ARBA00023002"/>
    </source>
</evidence>
<dbReference type="InterPro" id="IPR001128">
    <property type="entry name" value="Cyt_P450"/>
</dbReference>
<organism evidence="8 9">
    <name type="scientific">Stutzerimonas kunmingensis</name>
    <dbReference type="NCBI Taxonomy" id="1211807"/>
    <lineage>
        <taxon>Bacteria</taxon>
        <taxon>Pseudomonadati</taxon>
        <taxon>Pseudomonadota</taxon>
        <taxon>Gammaproteobacteria</taxon>
        <taxon>Pseudomonadales</taxon>
        <taxon>Pseudomonadaceae</taxon>
        <taxon>Stutzerimonas</taxon>
    </lineage>
</organism>
<evidence type="ECO:0000256" key="1">
    <source>
        <dbReference type="ARBA" id="ARBA00010617"/>
    </source>
</evidence>
<keyword evidence="4 7" id="KW-0560">Oxidoreductase</keyword>
<dbReference type="SUPFAM" id="SSF48264">
    <property type="entry name" value="Cytochrome P450"/>
    <property type="match status" value="1"/>
</dbReference>
<evidence type="ECO:0000256" key="6">
    <source>
        <dbReference type="ARBA" id="ARBA00023033"/>
    </source>
</evidence>
<name>A0A9X1N0K3_9GAMM</name>
<gene>
    <name evidence="8" type="ORF">K7H17_01255</name>
</gene>
<evidence type="ECO:0000313" key="8">
    <source>
        <dbReference type="EMBL" id="MCD1606494.1"/>
    </source>
</evidence>
<protein>
    <submittedName>
        <fullName evidence="8">Cytochrome P450</fullName>
    </submittedName>
</protein>
<evidence type="ECO:0000256" key="2">
    <source>
        <dbReference type="ARBA" id="ARBA00022617"/>
    </source>
</evidence>
<dbReference type="GO" id="GO:0005506">
    <property type="term" value="F:iron ion binding"/>
    <property type="evidence" value="ECO:0007669"/>
    <property type="project" value="InterPro"/>
</dbReference>
<keyword evidence="3 7" id="KW-0479">Metal-binding</keyword>
<dbReference type="InterPro" id="IPR002397">
    <property type="entry name" value="Cyt_P450_B"/>
</dbReference>
<evidence type="ECO:0000256" key="5">
    <source>
        <dbReference type="ARBA" id="ARBA00023004"/>
    </source>
</evidence>
<dbReference type="InterPro" id="IPR036396">
    <property type="entry name" value="Cyt_P450_sf"/>
</dbReference>
<comment type="similarity">
    <text evidence="1 7">Belongs to the cytochrome P450 family.</text>
</comment>
<dbReference type="PANTHER" id="PTHR46696">
    <property type="entry name" value="P450, PUTATIVE (EUROFUNG)-RELATED"/>
    <property type="match status" value="1"/>
</dbReference>
<dbReference type="GO" id="GO:0020037">
    <property type="term" value="F:heme binding"/>
    <property type="evidence" value="ECO:0007669"/>
    <property type="project" value="InterPro"/>
</dbReference>
<dbReference type="Gene3D" id="1.10.630.10">
    <property type="entry name" value="Cytochrome P450"/>
    <property type="match status" value="1"/>
</dbReference>
<evidence type="ECO:0000256" key="7">
    <source>
        <dbReference type="RuleBase" id="RU000461"/>
    </source>
</evidence>